<dbReference type="Pfam" id="PF07714">
    <property type="entry name" value="PK_Tyr_Ser-Thr"/>
    <property type="match status" value="1"/>
</dbReference>
<dbReference type="PANTHER" id="PTHR24418">
    <property type="entry name" value="TYROSINE-PROTEIN KINASE"/>
    <property type="match status" value="1"/>
</dbReference>
<evidence type="ECO:0000256" key="20">
    <source>
        <dbReference type="ARBA" id="ARBA00023212"/>
    </source>
</evidence>
<evidence type="ECO:0000256" key="16">
    <source>
        <dbReference type="ARBA" id="ARBA00023054"/>
    </source>
</evidence>
<dbReference type="InterPro" id="IPR031160">
    <property type="entry name" value="F_BAR_dom"/>
</dbReference>
<evidence type="ECO:0000256" key="22">
    <source>
        <dbReference type="ARBA" id="ARBA00023273"/>
    </source>
</evidence>
<dbReference type="Gene3D" id="1.10.510.10">
    <property type="entry name" value="Transferase(Phosphotransferase) domain 1"/>
    <property type="match status" value="1"/>
</dbReference>
<dbReference type="FunFam" id="1.10.287.160:FF:000005">
    <property type="entry name" value="Tyrosine-protein kinase"/>
    <property type="match status" value="1"/>
</dbReference>
<dbReference type="InterPro" id="IPR036860">
    <property type="entry name" value="SH2_dom_sf"/>
</dbReference>
<evidence type="ECO:0000256" key="8">
    <source>
        <dbReference type="ARBA" id="ARBA00022490"/>
    </source>
</evidence>
<dbReference type="SMART" id="SM00219">
    <property type="entry name" value="TyrKc"/>
    <property type="match status" value="1"/>
</dbReference>
<keyword evidence="14" id="KW-0965">Cell junction</keyword>
<dbReference type="SMART" id="SM00055">
    <property type="entry name" value="FCH"/>
    <property type="match status" value="1"/>
</dbReference>
<keyword evidence="19 23" id="KW-0829">Tyrosine-protein kinase</keyword>
<evidence type="ECO:0000256" key="25">
    <source>
        <dbReference type="PIRSR" id="PIRSR000632-2"/>
    </source>
</evidence>
<evidence type="ECO:0000256" key="6">
    <source>
        <dbReference type="ARBA" id="ARBA00004544"/>
    </source>
</evidence>
<dbReference type="OrthoDB" id="546826at2759"/>
<dbReference type="GO" id="GO:0005524">
    <property type="term" value="F:ATP binding"/>
    <property type="evidence" value="ECO:0007669"/>
    <property type="project" value="UniProtKB-UniRule"/>
</dbReference>
<keyword evidence="9" id="KW-0597">Phosphoprotein</keyword>
<keyword evidence="16 26" id="KW-0175">Coiled coil</keyword>
<evidence type="ECO:0000256" key="28">
    <source>
        <dbReference type="SAM" id="Coils"/>
    </source>
</evidence>
<evidence type="ECO:0000256" key="26">
    <source>
        <dbReference type="PROSITE-ProRule" id="PRU01077"/>
    </source>
</evidence>
<feature type="domain" description="F-BAR" evidence="30">
    <location>
        <begin position="1"/>
        <end position="259"/>
    </location>
</feature>
<dbReference type="PROSITE" id="PS00107">
    <property type="entry name" value="PROTEIN_KINASE_ATP"/>
    <property type="match status" value="1"/>
</dbReference>
<dbReference type="GeneTree" id="ENSGT00940000154997"/>
<keyword evidence="12 23" id="KW-0418">Kinase</keyword>
<feature type="active site" description="Proton acceptor" evidence="24">
    <location>
        <position position="616"/>
    </location>
</feature>
<dbReference type="GO" id="GO:0042995">
    <property type="term" value="C:cell projection"/>
    <property type="evidence" value="ECO:0007669"/>
    <property type="project" value="UniProtKB-SubCell"/>
</dbReference>
<evidence type="ECO:0000256" key="1">
    <source>
        <dbReference type="ARBA" id="ARBA00004123"/>
    </source>
</evidence>
<evidence type="ECO:0000256" key="5">
    <source>
        <dbReference type="ARBA" id="ARBA00004413"/>
    </source>
</evidence>
<dbReference type="PRINTS" id="PR00109">
    <property type="entry name" value="TYRKINASE"/>
</dbReference>
<dbReference type="Gene3D" id="1.20.1270.60">
    <property type="entry name" value="Arfaptin homology (AH) domain/BAR domain"/>
    <property type="match status" value="1"/>
</dbReference>
<dbReference type="PROSITE" id="PS51741">
    <property type="entry name" value="F_BAR"/>
    <property type="match status" value="1"/>
</dbReference>
<comment type="similarity">
    <text evidence="23">Belongs to the protein kinase superfamily. Tyr protein kinase family. Fes/fps subfamily.</text>
</comment>
<keyword evidence="17" id="KW-0446">Lipid-binding</keyword>
<dbReference type="GO" id="GO:0005856">
    <property type="term" value="C:cytoskeleton"/>
    <property type="evidence" value="ECO:0007669"/>
    <property type="project" value="UniProtKB-SubCell"/>
</dbReference>
<dbReference type="PROSITE" id="PS00109">
    <property type="entry name" value="PROTEIN_KINASE_TYR"/>
    <property type="match status" value="1"/>
</dbReference>
<comment type="subcellular location">
    <subcellularLocation>
        <location evidence="3">Cell junction</location>
    </subcellularLocation>
    <subcellularLocation>
        <location evidence="5">Cell membrane</location>
        <topology evidence="5">Peripheral membrane protein</topology>
        <orientation evidence="5">Cytoplasmic side</orientation>
    </subcellularLocation>
    <subcellularLocation>
        <location evidence="4">Cell projection</location>
    </subcellularLocation>
    <subcellularLocation>
        <location evidence="6">Cytoplasm</location>
        <location evidence="6">Cell cortex</location>
    </subcellularLocation>
    <subcellularLocation>
        <location evidence="2 23">Cytoplasm</location>
        <location evidence="2 23">Cytoskeleton</location>
    </subcellularLocation>
    <subcellularLocation>
        <location evidence="1">Nucleus</location>
    </subcellularLocation>
</comment>
<dbReference type="InterPro" id="IPR020635">
    <property type="entry name" value="Tyr_kinase_cat_dom"/>
</dbReference>
<dbReference type="InterPro" id="IPR017441">
    <property type="entry name" value="Protein_kinase_ATP_BS"/>
</dbReference>
<keyword evidence="22" id="KW-0966">Cell projection</keyword>
<dbReference type="PIRSF" id="PIRSF000632">
    <property type="entry name" value="TyrPK_fps"/>
    <property type="match status" value="1"/>
</dbReference>
<gene>
    <name evidence="31" type="primary">FER</name>
</gene>
<dbReference type="EC" id="2.7.10.2" evidence="23"/>
<reference evidence="31" key="2">
    <citation type="submission" date="2025-08" db="UniProtKB">
        <authorList>
            <consortium name="Ensembl"/>
        </authorList>
    </citation>
    <scope>IDENTIFICATION</scope>
    <source>
        <strain evidence="31">broiler</strain>
    </source>
</reference>
<dbReference type="GO" id="GO:0004715">
    <property type="term" value="F:non-membrane spanning protein tyrosine kinase activity"/>
    <property type="evidence" value="ECO:0007669"/>
    <property type="project" value="UniProtKB-EC"/>
</dbReference>
<dbReference type="InterPro" id="IPR016250">
    <property type="entry name" value="Tyr-prot_kinase_Fes/Fps"/>
</dbReference>
<evidence type="ECO:0000256" key="10">
    <source>
        <dbReference type="ARBA" id="ARBA00022679"/>
    </source>
</evidence>
<keyword evidence="13 23" id="KW-0067">ATP-binding</keyword>
<dbReference type="CDD" id="cd07686">
    <property type="entry name" value="F-BAR_Fer"/>
    <property type="match status" value="1"/>
</dbReference>
<keyword evidence="10 23" id="KW-0808">Transferase</keyword>
<name>A0A8V0Y319_CHICK</name>
<dbReference type="SUPFAM" id="SSF103657">
    <property type="entry name" value="BAR/IMD domain-like"/>
    <property type="match status" value="1"/>
</dbReference>
<evidence type="ECO:0000256" key="15">
    <source>
        <dbReference type="ARBA" id="ARBA00022999"/>
    </source>
</evidence>
<evidence type="ECO:0000256" key="21">
    <source>
        <dbReference type="ARBA" id="ARBA00023242"/>
    </source>
</evidence>
<feature type="coiled-coil region" evidence="28">
    <location>
        <begin position="126"/>
        <end position="160"/>
    </location>
</feature>
<reference evidence="31" key="1">
    <citation type="submission" date="2020-11" db="EMBL/GenBank/DDBJ databases">
        <title>Gallus gallus (Chicken) genome, bGalGal1, GRCg7b, maternal haplotype autosomes + Z &amp; W.</title>
        <authorList>
            <person name="Warren W."/>
            <person name="Formenti G."/>
            <person name="Fedrigo O."/>
            <person name="Haase B."/>
            <person name="Mountcastle J."/>
            <person name="Balacco J."/>
            <person name="Tracey A."/>
            <person name="Schneider V."/>
            <person name="Okimoto R."/>
            <person name="Cheng H."/>
            <person name="Hawken R."/>
            <person name="Howe K."/>
            <person name="Jarvis E.D."/>
        </authorList>
    </citation>
    <scope>NUCLEOTIDE SEQUENCE [LARGE SCALE GENOMIC DNA]</scope>
    <source>
        <strain evidence="31">Broiler</strain>
    </source>
</reference>
<dbReference type="GO" id="GO:0070161">
    <property type="term" value="C:anchoring junction"/>
    <property type="evidence" value="ECO:0007669"/>
    <property type="project" value="UniProtKB-SubCell"/>
</dbReference>
<keyword evidence="21" id="KW-0539">Nucleus</keyword>
<feature type="binding site" evidence="25 27">
    <location>
        <position position="523"/>
    </location>
    <ligand>
        <name>ATP</name>
        <dbReference type="ChEBI" id="CHEBI:30616"/>
    </ligand>
</feature>
<dbReference type="GO" id="GO:0005634">
    <property type="term" value="C:nucleus"/>
    <property type="evidence" value="ECO:0007669"/>
    <property type="project" value="UniProtKB-SubCell"/>
</dbReference>
<feature type="coiled-coil region" evidence="28">
    <location>
        <begin position="353"/>
        <end position="380"/>
    </location>
</feature>
<sequence>MGFGSDLKYSHDALLKLQDWELRLLETVKKFMVMRVKSDKEYASTLQNLCNQVDKESTCQLDYISNVSKSWLLVVQQTEQLSKIMKTHAEDLNSGPLHRLTMMIKDKQQVKKSYIGVHQQIEAEMYKVTKTELEKLKSSYRQLIKEVNSAKEKYKEAVAKGKETEKAKDRCDKATMKLHMLHNQYVLALKGAQLYQHQYYDTTLPLLLDSLQKMQEEMIKALKGILDEYSQITSLVTEEIVNVHKEIQTSVEQIDPNSEYNDFIDTHRSSEVVEQEIEFDTSLLEENENLQANEIMWNNLTAESLQVMLKTVIEELIQTQQTLLSKEELVLELEKKIEDSSKTCEKKSDIVLLLSQKQALEELKQTVQQLRCSEAKFAAQKELLEQKVQENDGKEPPPVVNYEEDARSVTSMDKKDKVSRFDTIRHSIAGIIRSPKSMLGSSSNQYRFEGTGFPTIPQLIEHHYTTKQVITKKSGVVLLNPVVKDKKWVLNHEDVTLGELLGKGNFGEVYKGTLKDKTPVAVKTCKEDLPQELKIKFLSEARILKQYDHPNIVKLIGVCTQRQPIYIVMELVPGGDFLSFLRKKKDELKTKQLVKFSLDAASGMAYLESKNCIHRDLAARNCLVGESNILKISDFGMSRQEDDGVYSSSGLKQIPIKWTAPEALNYGRYTSESDVWSFGILLWETFSLGVCPYPGMTNQQAREQVEKGYRMSAPQKCPEEIYKIMQRCWDYHPENRPKFSEIQKELSSIKKKVT</sequence>
<dbReference type="Gene3D" id="1.10.287.160">
    <property type="entry name" value="HR1 repeat"/>
    <property type="match status" value="1"/>
</dbReference>
<evidence type="ECO:0000256" key="18">
    <source>
        <dbReference type="ARBA" id="ARBA00023136"/>
    </source>
</evidence>
<dbReference type="Gene3D" id="3.30.505.10">
    <property type="entry name" value="SH2 domain"/>
    <property type="match status" value="1"/>
</dbReference>
<dbReference type="Proteomes" id="UP000000539">
    <property type="component" value="Chromosome Z"/>
</dbReference>
<evidence type="ECO:0000256" key="9">
    <source>
        <dbReference type="ARBA" id="ARBA00022553"/>
    </source>
</evidence>
<dbReference type="InterPro" id="IPR050198">
    <property type="entry name" value="Non-receptor_tyrosine_kinases"/>
</dbReference>
<evidence type="ECO:0000256" key="2">
    <source>
        <dbReference type="ARBA" id="ARBA00004245"/>
    </source>
</evidence>
<dbReference type="AlphaFoldDB" id="A0A8V0Y319"/>
<keyword evidence="7" id="KW-1003">Cell membrane</keyword>
<dbReference type="SUPFAM" id="SSF56112">
    <property type="entry name" value="Protein kinase-like (PK-like)"/>
    <property type="match status" value="1"/>
</dbReference>
<feature type="binding site" evidence="25">
    <location>
        <begin position="501"/>
        <end position="509"/>
    </location>
    <ligand>
        <name>ATP</name>
        <dbReference type="ChEBI" id="CHEBI:30616"/>
    </ligand>
</feature>
<evidence type="ECO:0000256" key="17">
    <source>
        <dbReference type="ARBA" id="ARBA00023121"/>
    </source>
</evidence>
<keyword evidence="15" id="KW-0727">SH2 domain</keyword>
<proteinExistence type="inferred from homology"/>
<dbReference type="FunFam" id="3.30.200.20:FF:000089">
    <property type="entry name" value="Tyrosine-protein kinase"/>
    <property type="match status" value="1"/>
</dbReference>
<keyword evidence="32" id="KW-1185">Reference proteome</keyword>
<evidence type="ECO:0000256" key="24">
    <source>
        <dbReference type="PIRSR" id="PIRSR000632-1"/>
    </source>
</evidence>
<evidence type="ECO:0000256" key="11">
    <source>
        <dbReference type="ARBA" id="ARBA00022741"/>
    </source>
</evidence>
<reference evidence="31" key="3">
    <citation type="submission" date="2025-09" db="UniProtKB">
        <authorList>
            <consortium name="Ensembl"/>
        </authorList>
    </citation>
    <scope>IDENTIFICATION</scope>
    <source>
        <strain evidence="31">broiler</strain>
    </source>
</reference>
<feature type="domain" description="Protein kinase" evidence="29">
    <location>
        <begin position="495"/>
        <end position="749"/>
    </location>
</feature>
<keyword evidence="18" id="KW-0472">Membrane</keyword>
<dbReference type="FunFam" id="1.10.510.10:FF:000622">
    <property type="entry name" value="Tyrosine-protein kinase"/>
    <property type="match status" value="1"/>
</dbReference>
<dbReference type="FunFam" id="1.20.1270.60:FF:000029">
    <property type="entry name" value="Tyrosine-protein kinase"/>
    <property type="match status" value="1"/>
</dbReference>
<dbReference type="PROSITE" id="PS50011">
    <property type="entry name" value="PROTEIN_KINASE_DOM"/>
    <property type="match status" value="1"/>
</dbReference>
<dbReference type="CDD" id="cd05085">
    <property type="entry name" value="PTKc_Fer"/>
    <property type="match status" value="1"/>
</dbReference>
<evidence type="ECO:0000256" key="13">
    <source>
        <dbReference type="ARBA" id="ARBA00022840"/>
    </source>
</evidence>
<evidence type="ECO:0000256" key="27">
    <source>
        <dbReference type="PROSITE-ProRule" id="PRU10141"/>
    </source>
</evidence>
<dbReference type="GO" id="GO:0005938">
    <property type="term" value="C:cell cortex"/>
    <property type="evidence" value="ECO:0007669"/>
    <property type="project" value="UniProtKB-SubCell"/>
</dbReference>
<evidence type="ECO:0000256" key="12">
    <source>
        <dbReference type="ARBA" id="ARBA00022777"/>
    </source>
</evidence>
<evidence type="ECO:0000256" key="4">
    <source>
        <dbReference type="ARBA" id="ARBA00004316"/>
    </source>
</evidence>
<evidence type="ECO:0000256" key="3">
    <source>
        <dbReference type="ARBA" id="ARBA00004282"/>
    </source>
</evidence>
<evidence type="ECO:0000313" key="32">
    <source>
        <dbReference type="Proteomes" id="UP000000539"/>
    </source>
</evidence>
<evidence type="ECO:0000259" key="29">
    <source>
        <dbReference type="PROSITE" id="PS50011"/>
    </source>
</evidence>
<keyword evidence="11 23" id="KW-0547">Nucleotide-binding</keyword>
<keyword evidence="8 23" id="KW-0963">Cytoplasm</keyword>
<dbReference type="InterPro" id="IPR000719">
    <property type="entry name" value="Prot_kinase_dom"/>
</dbReference>
<evidence type="ECO:0000256" key="19">
    <source>
        <dbReference type="ARBA" id="ARBA00023137"/>
    </source>
</evidence>
<dbReference type="GO" id="GO:0008289">
    <property type="term" value="F:lipid binding"/>
    <property type="evidence" value="ECO:0007669"/>
    <property type="project" value="UniProtKB-KW"/>
</dbReference>
<dbReference type="InterPro" id="IPR008266">
    <property type="entry name" value="Tyr_kinase_AS"/>
</dbReference>
<dbReference type="InterPro" id="IPR027267">
    <property type="entry name" value="AH/BAR_dom_sf"/>
</dbReference>
<dbReference type="Pfam" id="PF00611">
    <property type="entry name" value="FCH"/>
    <property type="match status" value="1"/>
</dbReference>
<dbReference type="GO" id="GO:0005886">
    <property type="term" value="C:plasma membrane"/>
    <property type="evidence" value="ECO:0007669"/>
    <property type="project" value="UniProtKB-SubCell"/>
</dbReference>
<organism evidence="31 32">
    <name type="scientific">Gallus gallus</name>
    <name type="common">Chicken</name>
    <dbReference type="NCBI Taxonomy" id="9031"/>
    <lineage>
        <taxon>Eukaryota</taxon>
        <taxon>Metazoa</taxon>
        <taxon>Chordata</taxon>
        <taxon>Craniata</taxon>
        <taxon>Vertebrata</taxon>
        <taxon>Euteleostomi</taxon>
        <taxon>Archelosauria</taxon>
        <taxon>Archosauria</taxon>
        <taxon>Dinosauria</taxon>
        <taxon>Saurischia</taxon>
        <taxon>Theropoda</taxon>
        <taxon>Coelurosauria</taxon>
        <taxon>Aves</taxon>
        <taxon>Neognathae</taxon>
        <taxon>Galloanserae</taxon>
        <taxon>Galliformes</taxon>
        <taxon>Phasianidae</taxon>
        <taxon>Phasianinae</taxon>
        <taxon>Gallus</taxon>
    </lineage>
</organism>
<dbReference type="InterPro" id="IPR037452">
    <property type="entry name" value="Fer_F-BAR"/>
</dbReference>
<evidence type="ECO:0000313" key="31">
    <source>
        <dbReference type="Ensembl" id="ENSGALP00010013351.1"/>
    </source>
</evidence>
<evidence type="ECO:0000256" key="7">
    <source>
        <dbReference type="ARBA" id="ARBA00022475"/>
    </source>
</evidence>
<dbReference type="InterPro" id="IPR011009">
    <property type="entry name" value="Kinase-like_dom_sf"/>
</dbReference>
<dbReference type="InterPro" id="IPR001060">
    <property type="entry name" value="FCH_dom"/>
</dbReference>
<protein>
    <recommendedName>
        <fullName evidence="23">Tyrosine-protein kinase</fullName>
        <ecNumber evidence="23">2.7.10.2</ecNumber>
    </recommendedName>
</protein>
<comment type="catalytic activity">
    <reaction evidence="23">
        <text>L-tyrosyl-[protein] + ATP = O-phospho-L-tyrosyl-[protein] + ADP + H(+)</text>
        <dbReference type="Rhea" id="RHEA:10596"/>
        <dbReference type="Rhea" id="RHEA-COMP:10136"/>
        <dbReference type="Rhea" id="RHEA-COMP:20101"/>
        <dbReference type="ChEBI" id="CHEBI:15378"/>
        <dbReference type="ChEBI" id="CHEBI:30616"/>
        <dbReference type="ChEBI" id="CHEBI:46858"/>
        <dbReference type="ChEBI" id="CHEBI:61978"/>
        <dbReference type="ChEBI" id="CHEBI:456216"/>
        <dbReference type="EC" id="2.7.10.2"/>
    </reaction>
</comment>
<dbReference type="Ensembl" id="ENSGALT00010023073.1">
    <property type="protein sequence ID" value="ENSGALP00010013351.1"/>
    <property type="gene ID" value="ENSGALG00010009663.1"/>
</dbReference>
<evidence type="ECO:0000259" key="30">
    <source>
        <dbReference type="PROSITE" id="PS51741"/>
    </source>
</evidence>
<evidence type="ECO:0000256" key="14">
    <source>
        <dbReference type="ARBA" id="ARBA00022949"/>
    </source>
</evidence>
<dbReference type="InterPro" id="IPR001245">
    <property type="entry name" value="Ser-Thr/Tyr_kinase_cat_dom"/>
</dbReference>
<keyword evidence="20 23" id="KW-0206">Cytoskeleton</keyword>
<accession>A0A8V0Y319</accession>
<evidence type="ECO:0000256" key="23">
    <source>
        <dbReference type="PIRNR" id="PIRNR000632"/>
    </source>
</evidence>